<dbReference type="EMBL" id="LGGW01000099">
    <property type="protein sequence ID" value="KUK89332.1"/>
    <property type="molecule type" value="Genomic_DNA"/>
</dbReference>
<keyword evidence="1" id="KW-0812">Transmembrane</keyword>
<keyword evidence="1" id="KW-1133">Transmembrane helix</keyword>
<comment type="caution">
    <text evidence="4">The sequence shown here is derived from an EMBL/GenBank/DDBJ whole genome shotgun (WGS) entry which is preliminary data.</text>
</comment>
<keyword evidence="1" id="KW-0472">Membrane</keyword>
<feature type="transmembrane region" description="Helical" evidence="1">
    <location>
        <begin position="68"/>
        <end position="86"/>
    </location>
</feature>
<dbReference type="Pfam" id="PF03703">
    <property type="entry name" value="bPH_2"/>
    <property type="match status" value="1"/>
</dbReference>
<accession>A0A117M7Y7</accession>
<reference evidence="3 6" key="3">
    <citation type="journal article" date="2018" name="Nat. Biotechnol.">
        <title>A standardized bacterial taxonomy based on genome phylogeny substantially revises the tree of life.</title>
        <authorList>
            <person name="Parks D.H."/>
            <person name="Chuvochina M."/>
            <person name="Waite D.W."/>
            <person name="Rinke C."/>
            <person name="Skarshewski A."/>
            <person name="Chaumeil P.A."/>
            <person name="Hugenholtz P."/>
        </authorList>
    </citation>
    <scope>NUCLEOTIDE SEQUENCE [LARGE SCALE GENOMIC DNA]</scope>
    <source>
        <strain evidence="3">UBA9905</strain>
    </source>
</reference>
<dbReference type="AlphaFoldDB" id="A0A117M7Y7"/>
<reference evidence="5" key="2">
    <citation type="journal article" date="2015" name="MBio">
        <title>Genome-Resolved Metagenomic Analysis Reveals Roles for Candidate Phyla and Other Microbial Community Members in Biogeochemical Transformations in Oil Reservoirs.</title>
        <authorList>
            <person name="Hu P."/>
            <person name="Tom L."/>
            <person name="Singh A."/>
            <person name="Thomas B.C."/>
            <person name="Baker B.J."/>
            <person name="Piceno Y.M."/>
            <person name="Andersen G.L."/>
            <person name="Banfield J.F."/>
        </authorList>
    </citation>
    <scope>NUCLEOTIDE SEQUENCE [LARGE SCALE GENOMIC DNA]</scope>
</reference>
<dbReference type="Proteomes" id="UP000264215">
    <property type="component" value="Unassembled WGS sequence"/>
</dbReference>
<evidence type="ECO:0000259" key="2">
    <source>
        <dbReference type="Pfam" id="PF03703"/>
    </source>
</evidence>
<evidence type="ECO:0000256" key="1">
    <source>
        <dbReference type="SAM" id="Phobius"/>
    </source>
</evidence>
<dbReference type="InterPro" id="IPR005182">
    <property type="entry name" value="YdbS-like_PH"/>
</dbReference>
<name>A0A117M7Y7_9BACT</name>
<organism evidence="4 5">
    <name type="scientific">Mesotoga infera</name>
    <dbReference type="NCBI Taxonomy" id="1236046"/>
    <lineage>
        <taxon>Bacteria</taxon>
        <taxon>Thermotogati</taxon>
        <taxon>Thermotogota</taxon>
        <taxon>Thermotogae</taxon>
        <taxon>Kosmotogales</taxon>
        <taxon>Kosmotogaceae</taxon>
        <taxon>Mesotoga</taxon>
    </lineage>
</organism>
<feature type="domain" description="YdbS-like PH" evidence="2">
    <location>
        <begin position="123"/>
        <end position="178"/>
    </location>
</feature>
<proteinExistence type="predicted"/>
<feature type="transmembrane region" description="Helical" evidence="1">
    <location>
        <begin position="43"/>
        <end position="61"/>
    </location>
</feature>
<feature type="transmembrane region" description="Helical" evidence="1">
    <location>
        <begin position="101"/>
        <end position="120"/>
    </location>
</feature>
<dbReference type="EMBL" id="DQBS01000172">
    <property type="protein sequence ID" value="HCO70443.1"/>
    <property type="molecule type" value="Genomic_DNA"/>
</dbReference>
<feature type="transmembrane region" description="Helical" evidence="1">
    <location>
        <begin position="12"/>
        <end position="31"/>
    </location>
</feature>
<dbReference type="Proteomes" id="UP000055014">
    <property type="component" value="Unassembled WGS sequence"/>
</dbReference>
<reference evidence="4" key="1">
    <citation type="journal article" date="2015" name="MBio">
        <title>Genome-resolved metagenomic analysis reveals roles for candidate phyla and other microbial community members in biogeochemical transformations in oil reservoirs.</title>
        <authorList>
            <person name="Hu P."/>
            <person name="Tom L."/>
            <person name="Singh A."/>
            <person name="Thomas B.C."/>
            <person name="Baker B.J."/>
            <person name="Piceno Y.M."/>
            <person name="Andersen G.L."/>
            <person name="Banfield J.F."/>
        </authorList>
    </citation>
    <scope>NUCLEOTIDE SEQUENCE [LARGE SCALE GENOMIC DNA]</scope>
    <source>
        <strain evidence="4">46_70</strain>
    </source>
</reference>
<evidence type="ECO:0000313" key="5">
    <source>
        <dbReference type="Proteomes" id="UP000055014"/>
    </source>
</evidence>
<evidence type="ECO:0000313" key="3">
    <source>
        <dbReference type="EMBL" id="HCO70443.1"/>
    </source>
</evidence>
<dbReference type="PATRIC" id="fig|1236046.5.peg.876"/>
<sequence length="240" mass="26973">MNLKPTRRSFMIRYFIYPYYFLLGIVFYLNFDLSGIDGNNRLFLIGIWIALTVVPGILLAFSRRRFGWFFWPALLNAAGWLIRYVFPEKTYNDLKPLFDNGPVLLFIVAGLLGVVFVEIYRTSFKYDLSDAGVEITHGMFSANSHMIVARHITNVMLKRNFFELMMGVGHVIPVTSSGMGSGDRGVMGGFTTDAGTQNLRGGAFVGSVSTEKEFVANPANCIYGISKPKDVMEKLKEMVL</sequence>
<gene>
    <name evidence="3" type="ORF">DIT26_07715</name>
    <name evidence="4" type="ORF">XE02_1079</name>
</gene>
<evidence type="ECO:0000313" key="6">
    <source>
        <dbReference type="Proteomes" id="UP000264215"/>
    </source>
</evidence>
<evidence type="ECO:0000313" key="4">
    <source>
        <dbReference type="EMBL" id="KUK89332.1"/>
    </source>
</evidence>
<protein>
    <submittedName>
        <fullName evidence="4">Membrane-flanked domain protein</fullName>
    </submittedName>
</protein>